<name>A0A368TQE8_9GAMM</name>
<reference evidence="1 2" key="1">
    <citation type="submission" date="2018-07" db="EMBL/GenBank/DDBJ databases">
        <title>Halomonas rutogse sp. nov., isolated from Lake TangqianCo on Tibetan Plateau.</title>
        <authorList>
            <person name="Lu H."/>
            <person name="Xing P."/>
            <person name="Wu Q."/>
        </authorList>
    </citation>
    <scope>NUCLEOTIDE SEQUENCE [LARGE SCALE GENOMIC DNA]</scope>
    <source>
        <strain evidence="1 2">TQ8S</strain>
    </source>
</reference>
<organism evidence="1 2">
    <name type="scientific">Vreelandella rituensis</name>
    <dbReference type="NCBI Taxonomy" id="2282306"/>
    <lineage>
        <taxon>Bacteria</taxon>
        <taxon>Pseudomonadati</taxon>
        <taxon>Pseudomonadota</taxon>
        <taxon>Gammaproteobacteria</taxon>
        <taxon>Oceanospirillales</taxon>
        <taxon>Halomonadaceae</taxon>
        <taxon>Vreelandella</taxon>
    </lineage>
</organism>
<evidence type="ECO:0000313" key="2">
    <source>
        <dbReference type="Proteomes" id="UP000253204"/>
    </source>
</evidence>
<sequence length="60" mass="6979">MKFLNPFRKPSPKELAQRELEEAQRQLLAAQSSADYARRIAEYNGDRIKRLTAFLKKEGV</sequence>
<evidence type="ECO:0000313" key="1">
    <source>
        <dbReference type="EMBL" id="RCV86457.1"/>
    </source>
</evidence>
<dbReference type="RefSeq" id="WP_114488344.1">
    <property type="nucleotide sequence ID" value="NZ_QPIJ01000065.1"/>
</dbReference>
<gene>
    <name evidence="1" type="ORF">DU506_18485</name>
</gene>
<keyword evidence="2" id="KW-1185">Reference proteome</keyword>
<comment type="caution">
    <text evidence="1">The sequence shown here is derived from an EMBL/GenBank/DDBJ whole genome shotgun (WGS) entry which is preliminary data.</text>
</comment>
<dbReference type="AlphaFoldDB" id="A0A368TQE8"/>
<protein>
    <submittedName>
        <fullName evidence="1">Uncharacterized protein</fullName>
    </submittedName>
</protein>
<accession>A0A368TQE8</accession>
<dbReference type="Proteomes" id="UP000253204">
    <property type="component" value="Unassembled WGS sequence"/>
</dbReference>
<proteinExistence type="predicted"/>
<dbReference type="EMBL" id="QPIJ01000065">
    <property type="protein sequence ID" value="RCV86457.1"/>
    <property type="molecule type" value="Genomic_DNA"/>
</dbReference>